<reference evidence="1 2" key="1">
    <citation type="submission" date="2018-03" db="EMBL/GenBank/DDBJ databases">
        <title>Phenotypic and genomic properties of Cyclonatronum proteinivorum gen. nov., sp. nov., a haloalkaliphilic bacteroidete from soda lakes possessing Na+-translocating rhodopsin.</title>
        <authorList>
            <person name="Toshchakov S.V."/>
            <person name="Korzhenkov A."/>
            <person name="Samarov N.I."/>
            <person name="Kublanov I.V."/>
            <person name="Muntyan M.S."/>
            <person name="Sorokin D.Y."/>
        </authorList>
    </citation>
    <scope>NUCLEOTIDE SEQUENCE [LARGE SCALE GENOMIC DNA]</scope>
    <source>
        <strain evidence="1 2">Omega</strain>
    </source>
</reference>
<sequence length="72" mass="8312">MTTTLTIEIDKELAQLLEKSSLKAGKTQKEWVLDALKRQLAFEKCKTLQSELRPYGKAHGWESDEDVFREIS</sequence>
<dbReference type="OrthoDB" id="1524992at2"/>
<dbReference type="RefSeq" id="WP_114983090.1">
    <property type="nucleotide sequence ID" value="NZ_CP027806.1"/>
</dbReference>
<gene>
    <name evidence="1" type="ORF">CYPRO_0463</name>
</gene>
<accession>A0A345UGZ7</accession>
<name>A0A345UGZ7_9BACT</name>
<proteinExistence type="predicted"/>
<dbReference type="KEGG" id="cprv:CYPRO_0463"/>
<organism evidence="1 2">
    <name type="scientific">Cyclonatronum proteinivorum</name>
    <dbReference type="NCBI Taxonomy" id="1457365"/>
    <lineage>
        <taxon>Bacteria</taxon>
        <taxon>Pseudomonadati</taxon>
        <taxon>Balneolota</taxon>
        <taxon>Balneolia</taxon>
        <taxon>Balneolales</taxon>
        <taxon>Cyclonatronaceae</taxon>
        <taxon>Cyclonatronum</taxon>
    </lineage>
</organism>
<dbReference type="AlphaFoldDB" id="A0A345UGZ7"/>
<dbReference type="Proteomes" id="UP000254808">
    <property type="component" value="Chromosome"/>
</dbReference>
<evidence type="ECO:0000313" key="1">
    <source>
        <dbReference type="EMBL" id="AXI99748.1"/>
    </source>
</evidence>
<protein>
    <submittedName>
        <fullName evidence="1">Uncharacterized protein</fullName>
    </submittedName>
</protein>
<evidence type="ECO:0000313" key="2">
    <source>
        <dbReference type="Proteomes" id="UP000254808"/>
    </source>
</evidence>
<keyword evidence="2" id="KW-1185">Reference proteome</keyword>
<dbReference type="EMBL" id="CP027806">
    <property type="protein sequence ID" value="AXI99748.1"/>
    <property type="molecule type" value="Genomic_DNA"/>
</dbReference>